<evidence type="ECO:0000256" key="5">
    <source>
        <dbReference type="ARBA" id="ARBA00047686"/>
    </source>
</evidence>
<proteinExistence type="inferred from homology"/>
<accession>A0A930Y229</accession>
<evidence type="ECO:0000313" key="7">
    <source>
        <dbReference type="EMBL" id="MBF2735955.1"/>
    </source>
</evidence>
<keyword evidence="4" id="KW-0546">Nucleotide metabolism</keyword>
<evidence type="ECO:0000256" key="4">
    <source>
        <dbReference type="ARBA" id="ARBA00023080"/>
    </source>
</evidence>
<evidence type="ECO:0000256" key="3">
    <source>
        <dbReference type="ARBA" id="ARBA00022801"/>
    </source>
</evidence>
<dbReference type="Gene3D" id="2.70.40.10">
    <property type="match status" value="1"/>
</dbReference>
<keyword evidence="8" id="KW-1185">Reference proteome</keyword>
<name>A0A930Y229_9GAMM</name>
<dbReference type="GO" id="GO:0000287">
    <property type="term" value="F:magnesium ion binding"/>
    <property type="evidence" value="ECO:0007669"/>
    <property type="project" value="InterPro"/>
</dbReference>
<dbReference type="InterPro" id="IPR033704">
    <property type="entry name" value="dUTPase_trimeric"/>
</dbReference>
<dbReference type="InterPro" id="IPR029054">
    <property type="entry name" value="dUTPase-like"/>
</dbReference>
<sequence>MELRVLRPQIDPAELRPSTAGSAACDLRACIPEALELAPGATAEVPTGVAVHIADPNLCGILAPRSGLGARSGVVLANLVGVIDSDYQGEIKATLWNRGDQTVRIEPRERVCQLLIVAVHRPAFAVVDEFSQATGRGEGGFGSTGRS</sequence>
<dbReference type="Pfam" id="PF00692">
    <property type="entry name" value="dUTPase"/>
    <property type="match status" value="1"/>
</dbReference>
<evidence type="ECO:0000256" key="1">
    <source>
        <dbReference type="ARBA" id="ARBA00006581"/>
    </source>
</evidence>
<dbReference type="InterPro" id="IPR008181">
    <property type="entry name" value="dUTPase"/>
</dbReference>
<dbReference type="PANTHER" id="PTHR11241">
    <property type="entry name" value="DEOXYURIDINE 5'-TRIPHOSPHATE NUCLEOTIDOHYDROLASE"/>
    <property type="match status" value="1"/>
</dbReference>
<dbReference type="AlphaFoldDB" id="A0A930Y229"/>
<dbReference type="EMBL" id="JADHEI010000058">
    <property type="protein sequence ID" value="MBF2735955.1"/>
    <property type="molecule type" value="Genomic_DNA"/>
</dbReference>
<comment type="similarity">
    <text evidence="1">Belongs to the dUTPase family.</text>
</comment>
<dbReference type="NCBIfam" id="TIGR00576">
    <property type="entry name" value="dut"/>
    <property type="match status" value="1"/>
</dbReference>
<dbReference type="GO" id="GO:0046081">
    <property type="term" value="P:dUTP catabolic process"/>
    <property type="evidence" value="ECO:0007669"/>
    <property type="project" value="InterPro"/>
</dbReference>
<keyword evidence="3 7" id="KW-0378">Hydrolase</keyword>
<reference evidence="7" key="1">
    <citation type="submission" date="2020-10" db="EMBL/GenBank/DDBJ databases">
        <title>An improved Amphimedon queenslandica hologenome assembly reveals how three proteobacterial symbionts can extend the metabolic phenotypic of their marine sponge host.</title>
        <authorList>
            <person name="Degnan B."/>
            <person name="Degnan S."/>
            <person name="Xiang X."/>
        </authorList>
    </citation>
    <scope>NUCLEOTIDE SEQUENCE</scope>
    <source>
        <strain evidence="7">AqS2</strain>
    </source>
</reference>
<gene>
    <name evidence="7" type="primary">dut</name>
    <name evidence="7" type="ORF">ISN26_07835</name>
</gene>
<dbReference type="SUPFAM" id="SSF51283">
    <property type="entry name" value="dUTPase-like"/>
    <property type="match status" value="1"/>
</dbReference>
<dbReference type="GO" id="GO:0006226">
    <property type="term" value="P:dUMP biosynthetic process"/>
    <property type="evidence" value="ECO:0007669"/>
    <property type="project" value="InterPro"/>
</dbReference>
<dbReference type="GO" id="GO:0004170">
    <property type="term" value="F:dUTP diphosphatase activity"/>
    <property type="evidence" value="ECO:0007669"/>
    <property type="project" value="UniProtKB-EC"/>
</dbReference>
<dbReference type="CDD" id="cd07557">
    <property type="entry name" value="trimeric_dUTPase"/>
    <property type="match status" value="1"/>
</dbReference>
<dbReference type="Proteomes" id="UP000604381">
    <property type="component" value="Unassembled WGS sequence"/>
</dbReference>
<dbReference type="PANTHER" id="PTHR11241:SF0">
    <property type="entry name" value="DEOXYURIDINE 5'-TRIPHOSPHATE NUCLEOTIDOHYDROLASE"/>
    <property type="match status" value="1"/>
</dbReference>
<evidence type="ECO:0000259" key="6">
    <source>
        <dbReference type="Pfam" id="PF00692"/>
    </source>
</evidence>
<comment type="catalytic activity">
    <reaction evidence="5">
        <text>dUTP + H2O = dUMP + diphosphate + H(+)</text>
        <dbReference type="Rhea" id="RHEA:10248"/>
        <dbReference type="ChEBI" id="CHEBI:15377"/>
        <dbReference type="ChEBI" id="CHEBI:15378"/>
        <dbReference type="ChEBI" id="CHEBI:33019"/>
        <dbReference type="ChEBI" id="CHEBI:61555"/>
        <dbReference type="ChEBI" id="CHEBI:246422"/>
        <dbReference type="EC" id="3.6.1.23"/>
    </reaction>
</comment>
<evidence type="ECO:0000313" key="8">
    <source>
        <dbReference type="Proteomes" id="UP000604381"/>
    </source>
</evidence>
<dbReference type="NCBIfam" id="NF001862">
    <property type="entry name" value="PRK00601.1"/>
    <property type="match status" value="1"/>
</dbReference>
<dbReference type="InterPro" id="IPR036157">
    <property type="entry name" value="dUTPase-like_sf"/>
</dbReference>
<protein>
    <recommendedName>
        <fullName evidence="2">dUTP diphosphatase</fullName>
        <ecNumber evidence="2">3.6.1.23</ecNumber>
    </recommendedName>
</protein>
<dbReference type="EC" id="3.6.1.23" evidence="2"/>
<feature type="domain" description="dUTPase-like" evidence="6">
    <location>
        <begin position="16"/>
        <end position="145"/>
    </location>
</feature>
<evidence type="ECO:0000256" key="2">
    <source>
        <dbReference type="ARBA" id="ARBA00012379"/>
    </source>
</evidence>
<comment type="caution">
    <text evidence="7">The sequence shown here is derived from an EMBL/GenBank/DDBJ whole genome shotgun (WGS) entry which is preliminary data.</text>
</comment>
<organism evidence="7 8">
    <name type="scientific">Candidatus Amphirhobacter heronislandensis</name>
    <dbReference type="NCBI Taxonomy" id="1732024"/>
    <lineage>
        <taxon>Bacteria</taxon>
        <taxon>Pseudomonadati</taxon>
        <taxon>Pseudomonadota</taxon>
        <taxon>Gammaproteobacteria</taxon>
        <taxon>Candidatus Tethybacterales</taxon>
        <taxon>Candidatus Tethybacteraceae</taxon>
        <taxon>Candidatus Amphirhobacter</taxon>
    </lineage>
</organism>